<name>A0ABM6T425_9ACTN</name>
<dbReference type="EMBL" id="CP026654">
    <property type="protein sequence ID" value="AVH61804.1"/>
    <property type="molecule type" value="Genomic_DNA"/>
</dbReference>
<keyword evidence="3" id="KW-1185">Reference proteome</keyword>
<evidence type="ECO:0000313" key="3">
    <source>
        <dbReference type="Proteomes" id="UP000238413"/>
    </source>
</evidence>
<proteinExistence type="predicted"/>
<sequence>MTVGQIHELWVASGGLENWEGRPQPFSTEDRLAAVRQNELKRIWNLMTRAGWETYSPESDPDVHRWHQAQQERQARESGVATEPGPGPEIRYRIVAQRTDPAHPGAALLTNYAYGRSVEEALAKVREALEKPGGLYGDQGLYRVVEVVEESPDSALRQQEDARRRYLTTILENATATVRGREPDSPDADLVSLLDDFFTRAVTFPDPHTNGVHPRPHQATFGWTSEQPYIEHASDPGRALALFLLAYLDHHGLYLNAALRAGDRPDLSPVGEGRPSARAAEEDEPSAELVERVLDICAQHYAAVTGTNSDQWDQESDRELVDIALRTVHLAERDTYYPRVLETYLQTHRARLERLWRRYGPGSTFAGELVLIDLPACFVLCERIESTPTWLEGIWTREGQEENALERLHNSWLYDTSEEDGR</sequence>
<reference evidence="2 3" key="1">
    <citation type="submission" date="2018-02" db="EMBL/GenBank/DDBJ databases">
        <title>Complete genome sequence of Streptomyces dengpaensis, the producer of angucyclines.</title>
        <authorList>
            <person name="Yumei L."/>
        </authorList>
    </citation>
    <scope>NUCLEOTIDE SEQUENCE [LARGE SCALE GENOMIC DNA]</scope>
    <source>
        <strain evidence="2 3">XZHG99</strain>
        <plasmid evidence="2 3">unnamed2</plasmid>
    </source>
</reference>
<feature type="region of interest" description="Disordered" evidence="1">
    <location>
        <begin position="55"/>
        <end position="88"/>
    </location>
</feature>
<evidence type="ECO:0000313" key="2">
    <source>
        <dbReference type="EMBL" id="AVH61804.1"/>
    </source>
</evidence>
<keyword evidence="2" id="KW-0614">Plasmid</keyword>
<accession>A0ABM6T425</accession>
<evidence type="ECO:0000256" key="1">
    <source>
        <dbReference type="SAM" id="MobiDB-lite"/>
    </source>
</evidence>
<protein>
    <submittedName>
        <fullName evidence="2">Uncharacterized protein</fullName>
    </submittedName>
</protein>
<gene>
    <name evidence="2" type="ORF">C4B68_40530</name>
</gene>
<dbReference type="Proteomes" id="UP000238413">
    <property type="component" value="Plasmid unnamed2"/>
</dbReference>
<organism evidence="2 3">
    <name type="scientific">Streptomyces dengpaensis</name>
    <dbReference type="NCBI Taxonomy" id="2049881"/>
    <lineage>
        <taxon>Bacteria</taxon>
        <taxon>Bacillati</taxon>
        <taxon>Actinomycetota</taxon>
        <taxon>Actinomycetes</taxon>
        <taxon>Kitasatosporales</taxon>
        <taxon>Streptomycetaceae</taxon>
        <taxon>Streptomyces</taxon>
    </lineage>
</organism>
<feature type="region of interest" description="Disordered" evidence="1">
    <location>
        <begin position="264"/>
        <end position="285"/>
    </location>
</feature>
<geneLocation type="plasmid" evidence="2 3">
    <name>unnamed2</name>
</geneLocation>